<evidence type="ECO:0000256" key="3">
    <source>
        <dbReference type="ARBA" id="ARBA00023237"/>
    </source>
</evidence>
<dbReference type="OrthoDB" id="5686855at2"/>
<dbReference type="InterPro" id="IPR042268">
    <property type="entry name" value="BamC_C"/>
</dbReference>
<evidence type="ECO:0000256" key="1">
    <source>
        <dbReference type="ARBA" id="ARBA00022729"/>
    </source>
</evidence>
<dbReference type="RefSeq" id="WP_133544589.1">
    <property type="nucleotide sequence ID" value="NZ_SNYQ01000004.1"/>
</dbReference>
<feature type="chain" id="PRO_5021050553" description="Outer membrane protein assembly factor BamC" evidence="5">
    <location>
        <begin position="19"/>
        <end position="336"/>
    </location>
</feature>
<dbReference type="GO" id="GO:0043165">
    <property type="term" value="P:Gram-negative-bacterium-type cell outer membrane assembly"/>
    <property type="evidence" value="ECO:0007669"/>
    <property type="project" value="UniProtKB-UniRule"/>
</dbReference>
<evidence type="ECO:0000313" key="6">
    <source>
        <dbReference type="EMBL" id="TDQ57609.1"/>
    </source>
</evidence>
<dbReference type="GO" id="GO:0009279">
    <property type="term" value="C:cell outer membrane"/>
    <property type="evidence" value="ECO:0007669"/>
    <property type="project" value="UniProtKB-SubCell"/>
</dbReference>
<dbReference type="PROSITE" id="PS51257">
    <property type="entry name" value="PROKAR_LIPOPROTEIN"/>
    <property type="match status" value="1"/>
</dbReference>
<dbReference type="GO" id="GO:0051205">
    <property type="term" value="P:protein insertion into membrane"/>
    <property type="evidence" value="ECO:0007669"/>
    <property type="project" value="UniProtKB-UniRule"/>
</dbReference>
<reference evidence="6 7" key="1">
    <citation type="submission" date="2019-03" db="EMBL/GenBank/DDBJ databases">
        <title>Genomic Encyclopedia of Type Strains, Phase IV (KMG-IV): sequencing the most valuable type-strain genomes for metagenomic binning, comparative biology and taxonomic classification.</title>
        <authorList>
            <person name="Goeker M."/>
        </authorList>
    </citation>
    <scope>NUCLEOTIDE SEQUENCE [LARGE SCALE GENOMIC DNA]</scope>
    <source>
        <strain evidence="6 7">DSM 28403</strain>
    </source>
</reference>
<keyword evidence="3 4" id="KW-0998">Cell outer membrane</keyword>
<comment type="subcellular location">
    <subcellularLocation>
        <location evidence="4">Cell outer membrane</location>
        <topology evidence="4">Lipid-anchor</topology>
    </subcellularLocation>
</comment>
<dbReference type="InterPro" id="IPR014524">
    <property type="entry name" value="BamC"/>
</dbReference>
<keyword evidence="7" id="KW-1185">Reference proteome</keyword>
<proteinExistence type="inferred from homology"/>
<evidence type="ECO:0000313" key="7">
    <source>
        <dbReference type="Proteomes" id="UP000295657"/>
    </source>
</evidence>
<feature type="signal peptide" evidence="5">
    <location>
        <begin position="1"/>
        <end position="18"/>
    </location>
</feature>
<dbReference type="Gene3D" id="3.30.310.170">
    <property type="entry name" value="Outer membrane protein assembly factor BamC"/>
    <property type="match status" value="1"/>
</dbReference>
<comment type="similarity">
    <text evidence="4">Belongs to the BamC family.</text>
</comment>
<keyword evidence="4" id="KW-0564">Palmitate</keyword>
<evidence type="ECO:0000256" key="2">
    <source>
        <dbReference type="ARBA" id="ARBA00023136"/>
    </source>
</evidence>
<dbReference type="Proteomes" id="UP000295657">
    <property type="component" value="Unassembled WGS sequence"/>
</dbReference>
<dbReference type="EMBL" id="SNYQ01000004">
    <property type="protein sequence ID" value="TDQ57609.1"/>
    <property type="molecule type" value="Genomic_DNA"/>
</dbReference>
<keyword evidence="1 4" id="KW-0732">Signal</keyword>
<dbReference type="HAMAP" id="MF_00924">
    <property type="entry name" value="OM_assembly_BamC"/>
    <property type="match status" value="1"/>
</dbReference>
<keyword evidence="2 4" id="KW-0472">Membrane</keyword>
<sequence length="336" mass="36743">MKKWFVPFALLTALTACSASNESRQVANDSYQKHGDTPNFAPLNTGGVTIFGQDNTYQLPSSDQISKGPAVDIRPPSIPMSIIGNSVAQFDGERASIVYPAEKSGVYNLTQIGRLLGEENISFRTQGKQIETDWAASGRSDEVGDLQIRYLIEEINTAKANALVVSVLQAKRNDIVFTPKSTDKQRYTSDRLNSLIGKLNQSYRTQLQQVATLPQGTLVETALVTDANGHTALAMSSDFNLSWQKLADALPAIGFEIEEENPGRGYRGLEYKAADPQVWLRLGLSAPALEEGEYHMQLSTYGGKYSSVVITDEDKEALSGEQAQAVYQALQLLISK</sequence>
<comment type="caution">
    <text evidence="6">The sequence shown here is derived from an EMBL/GenBank/DDBJ whole genome shotgun (WGS) entry which is preliminary data.</text>
</comment>
<dbReference type="Gene3D" id="3.30.530.50">
    <property type="match status" value="1"/>
</dbReference>
<gene>
    <name evidence="4" type="primary">bamC</name>
    <name evidence="6" type="ORF">EDC45_1256</name>
</gene>
<dbReference type="AlphaFoldDB" id="A0A4R6VC01"/>
<accession>A0A4R6VC01</accession>
<organism evidence="6 7">
    <name type="scientific">Mesocricetibacter intestinalis</name>
    <dbReference type="NCBI Taxonomy" id="1521930"/>
    <lineage>
        <taxon>Bacteria</taxon>
        <taxon>Pseudomonadati</taxon>
        <taxon>Pseudomonadota</taxon>
        <taxon>Gammaproteobacteria</taxon>
        <taxon>Pasteurellales</taxon>
        <taxon>Pasteurellaceae</taxon>
        <taxon>Mesocricetibacter</taxon>
    </lineage>
</organism>
<dbReference type="InterPro" id="IPR010653">
    <property type="entry name" value="NlpB/DapX"/>
</dbReference>
<evidence type="ECO:0000256" key="4">
    <source>
        <dbReference type="HAMAP-Rule" id="MF_00924"/>
    </source>
</evidence>
<comment type="subunit">
    <text evidence="4">Part of the Bam complex.</text>
</comment>
<keyword evidence="4" id="KW-0449">Lipoprotein</keyword>
<name>A0A4R6VC01_9PAST</name>
<dbReference type="Pfam" id="PF06804">
    <property type="entry name" value="Lipoprotein_18"/>
    <property type="match status" value="1"/>
</dbReference>
<evidence type="ECO:0000256" key="5">
    <source>
        <dbReference type="SAM" id="SignalP"/>
    </source>
</evidence>
<comment type="function">
    <text evidence="4">Part of the outer membrane protein assembly complex, which is involved in assembly and insertion of beta-barrel proteins into the outer membrane.</text>
</comment>
<protein>
    <recommendedName>
        <fullName evidence="4">Outer membrane protein assembly factor BamC</fullName>
    </recommendedName>
</protein>